<dbReference type="SUPFAM" id="SSF55785">
    <property type="entry name" value="PYP-like sensor domain (PAS domain)"/>
    <property type="match status" value="1"/>
</dbReference>
<dbReference type="InterPro" id="IPR000014">
    <property type="entry name" value="PAS"/>
</dbReference>
<dbReference type="PRINTS" id="PR01590">
    <property type="entry name" value="HTHFIS"/>
</dbReference>
<dbReference type="Pfam" id="PF02954">
    <property type="entry name" value="HTH_8"/>
    <property type="match status" value="1"/>
</dbReference>
<protein>
    <submittedName>
        <fullName evidence="7">PAS domain S-box-containing protein</fullName>
    </submittedName>
</protein>
<dbReference type="SUPFAM" id="SSF159800">
    <property type="entry name" value="PrpR receptor domain-like"/>
    <property type="match status" value="1"/>
</dbReference>
<proteinExistence type="predicted"/>
<dbReference type="InterPro" id="IPR010524">
    <property type="entry name" value="Sig_transdc_resp-reg_PrpR_N"/>
</dbReference>
<evidence type="ECO:0000313" key="8">
    <source>
        <dbReference type="Proteomes" id="UP000182762"/>
    </source>
</evidence>
<dbReference type="Proteomes" id="UP000182762">
    <property type="component" value="Unassembled WGS sequence"/>
</dbReference>
<dbReference type="Gene3D" id="1.10.10.60">
    <property type="entry name" value="Homeodomain-like"/>
    <property type="match status" value="1"/>
</dbReference>
<dbReference type="PROSITE" id="PS50045">
    <property type="entry name" value="SIGMA54_INTERACT_4"/>
    <property type="match status" value="1"/>
</dbReference>
<dbReference type="Pfam" id="PF25601">
    <property type="entry name" value="AAA_lid_14"/>
    <property type="match status" value="1"/>
</dbReference>
<dbReference type="CDD" id="cd00130">
    <property type="entry name" value="PAS"/>
    <property type="match status" value="1"/>
</dbReference>
<dbReference type="InterPro" id="IPR009057">
    <property type="entry name" value="Homeodomain-like_sf"/>
</dbReference>
<dbReference type="NCBIfam" id="TIGR00229">
    <property type="entry name" value="sensory_box"/>
    <property type="match status" value="1"/>
</dbReference>
<evidence type="ECO:0000256" key="2">
    <source>
        <dbReference type="ARBA" id="ARBA00022840"/>
    </source>
</evidence>
<dbReference type="InterPro" id="IPR035965">
    <property type="entry name" value="PAS-like_dom_sf"/>
</dbReference>
<dbReference type="InterPro" id="IPR058031">
    <property type="entry name" value="AAA_lid_NorR"/>
</dbReference>
<accession>A0A1I5YYG0</accession>
<dbReference type="InterPro" id="IPR003593">
    <property type="entry name" value="AAA+_ATPase"/>
</dbReference>
<dbReference type="InterPro" id="IPR002197">
    <property type="entry name" value="HTH_Fis"/>
</dbReference>
<dbReference type="RefSeq" id="WP_061805121.1">
    <property type="nucleotide sequence ID" value="NZ_FOXX01000003.1"/>
</dbReference>
<evidence type="ECO:0000256" key="3">
    <source>
        <dbReference type="ARBA" id="ARBA00023015"/>
    </source>
</evidence>
<keyword evidence="2" id="KW-0067">ATP-binding</keyword>
<dbReference type="Gene3D" id="3.30.450.20">
    <property type="entry name" value="PAS domain"/>
    <property type="match status" value="1"/>
</dbReference>
<dbReference type="Pfam" id="PF00158">
    <property type="entry name" value="Sigma54_activat"/>
    <property type="match status" value="1"/>
</dbReference>
<dbReference type="InterPro" id="IPR002078">
    <property type="entry name" value="Sigma_54_int"/>
</dbReference>
<name>A0A1I5YYG0_9BACI</name>
<dbReference type="Gene3D" id="1.10.8.60">
    <property type="match status" value="1"/>
</dbReference>
<keyword evidence="8" id="KW-1185">Reference proteome</keyword>
<evidence type="ECO:0000259" key="6">
    <source>
        <dbReference type="PROSITE" id="PS50112"/>
    </source>
</evidence>
<evidence type="ECO:0000313" key="7">
    <source>
        <dbReference type="EMBL" id="SFQ49254.1"/>
    </source>
</evidence>
<dbReference type="SUPFAM" id="SSF46689">
    <property type="entry name" value="Homeodomain-like"/>
    <property type="match status" value="1"/>
</dbReference>
<gene>
    <name evidence="7" type="ORF">SAMN02745910_01662</name>
</gene>
<sequence length="633" mass="71967">MGKIIFIAPDKALYKKGQDMIKRLSLENEVEIYLSRLGRTVKLACSLQNDHVDVIISRGGTASLLRKENLTIPLVDIRVTGQDLAKCFHESKKKTGLVSPKIALFAFENMKEEVEGLSSILNVSLSLYKLEKKEDIFTKVNNLLFKDADIIVGGMSTAVYARKKGFQACVIHSGDFAIKNALLEAKRIVNGRKIEKKRTQMFKALIDYSTQGVIGVDDKGLINVFNEAAEKLLEIEAKNIIGKSLSTLFPFYSFPDLKEKNELGETKIYGTKTFLFHKIPIIVDEKMVGGMIAFQDITHIQKMEEKIRKDIGNKNLTASYTFQDMFGISEELDCVKRTGLRMAKTEATVLISGESGTGKELLAQSIHSESERRNGPFVAINCAALPSSLLESELFGYEEGAFTGARRKGKKGLFELAHRGTIFLDELGEMDASAQSRLLRVLQEKQFMRVGGHQYISTDVRVIAATNQNLVESIQKGTFREDLFYRLHVLSITIPPLRDRKSDIPYLARLFLQHYNEKYKRTFSLSEDAYKMLEKQQWLGNVRELKHFIEKLVVVEEKDRVKREDISHYFGVNSMVKEQEEQQSLKENEKEKIREVVKGCDGNISKAARLLGINRSTLYRKLRKYHIKVEKSY</sequence>
<dbReference type="GeneID" id="93710361"/>
<feature type="domain" description="Sigma-54 factor interaction" evidence="5">
    <location>
        <begin position="325"/>
        <end position="554"/>
    </location>
</feature>
<dbReference type="PANTHER" id="PTHR32071:SF57">
    <property type="entry name" value="C4-DICARBOXYLATE TRANSPORT TRANSCRIPTIONAL REGULATORY PROTEIN DCTD"/>
    <property type="match status" value="1"/>
</dbReference>
<dbReference type="Gene3D" id="3.40.50.300">
    <property type="entry name" value="P-loop containing nucleotide triphosphate hydrolases"/>
    <property type="match status" value="1"/>
</dbReference>
<evidence type="ECO:0000259" key="5">
    <source>
        <dbReference type="PROSITE" id="PS50045"/>
    </source>
</evidence>
<dbReference type="Pfam" id="PF06506">
    <property type="entry name" value="PrpR_N"/>
    <property type="match status" value="1"/>
</dbReference>
<feature type="domain" description="PAS" evidence="6">
    <location>
        <begin position="198"/>
        <end position="252"/>
    </location>
</feature>
<comment type="caution">
    <text evidence="7">The sequence shown here is derived from an EMBL/GenBank/DDBJ whole genome shotgun (WGS) entry which is preliminary data.</text>
</comment>
<dbReference type="SMART" id="SM00382">
    <property type="entry name" value="AAA"/>
    <property type="match status" value="1"/>
</dbReference>
<dbReference type="CDD" id="cd00009">
    <property type="entry name" value="AAA"/>
    <property type="match status" value="1"/>
</dbReference>
<dbReference type="PROSITE" id="PS50112">
    <property type="entry name" value="PAS"/>
    <property type="match status" value="1"/>
</dbReference>
<organism evidence="7 8">
    <name type="scientific">Priestia endophytica DSM 13796</name>
    <dbReference type="NCBI Taxonomy" id="1121089"/>
    <lineage>
        <taxon>Bacteria</taxon>
        <taxon>Bacillati</taxon>
        <taxon>Bacillota</taxon>
        <taxon>Bacilli</taxon>
        <taxon>Bacillales</taxon>
        <taxon>Bacillaceae</taxon>
        <taxon>Priestia</taxon>
    </lineage>
</organism>
<dbReference type="SUPFAM" id="SSF52540">
    <property type="entry name" value="P-loop containing nucleoside triphosphate hydrolases"/>
    <property type="match status" value="1"/>
</dbReference>
<evidence type="ECO:0000256" key="4">
    <source>
        <dbReference type="ARBA" id="ARBA00023163"/>
    </source>
</evidence>
<keyword evidence="1" id="KW-0547">Nucleotide-binding</keyword>
<keyword evidence="4" id="KW-0804">Transcription</keyword>
<keyword evidence="3" id="KW-0805">Transcription regulation</keyword>
<reference evidence="7 8" key="1">
    <citation type="submission" date="2016-10" db="EMBL/GenBank/DDBJ databases">
        <authorList>
            <person name="Varghese N."/>
            <person name="Submissions S."/>
        </authorList>
    </citation>
    <scope>NUCLEOTIDE SEQUENCE [LARGE SCALE GENOMIC DNA]</scope>
    <source>
        <strain evidence="7 8">DSM 13796</strain>
    </source>
</reference>
<dbReference type="SMART" id="SM00091">
    <property type="entry name" value="PAS"/>
    <property type="match status" value="1"/>
</dbReference>
<dbReference type="EMBL" id="FOXX01000003">
    <property type="protein sequence ID" value="SFQ49254.1"/>
    <property type="molecule type" value="Genomic_DNA"/>
</dbReference>
<dbReference type="Gene3D" id="3.40.50.10660">
    <property type="entry name" value="PrpR receptor domain-like"/>
    <property type="match status" value="1"/>
</dbReference>
<dbReference type="InterPro" id="IPR027417">
    <property type="entry name" value="P-loop_NTPase"/>
</dbReference>
<dbReference type="PROSITE" id="PS00675">
    <property type="entry name" value="SIGMA54_INTERACT_1"/>
    <property type="match status" value="1"/>
</dbReference>
<evidence type="ECO:0000256" key="1">
    <source>
        <dbReference type="ARBA" id="ARBA00022741"/>
    </source>
</evidence>
<dbReference type="PANTHER" id="PTHR32071">
    <property type="entry name" value="TRANSCRIPTIONAL REGULATORY PROTEIN"/>
    <property type="match status" value="1"/>
</dbReference>
<dbReference type="Gene3D" id="3.40.50.2300">
    <property type="match status" value="1"/>
</dbReference>
<dbReference type="InterPro" id="IPR025662">
    <property type="entry name" value="Sigma_54_int_dom_ATP-bd_1"/>
</dbReference>
<dbReference type="Pfam" id="PF00989">
    <property type="entry name" value="PAS"/>
    <property type="match status" value="1"/>
</dbReference>
<dbReference type="InterPro" id="IPR013767">
    <property type="entry name" value="PAS_fold"/>
</dbReference>